<evidence type="ECO:0000256" key="6">
    <source>
        <dbReference type="ARBA" id="ARBA00022692"/>
    </source>
</evidence>
<evidence type="ECO:0000256" key="9">
    <source>
        <dbReference type="ARBA" id="ARBA00023012"/>
    </source>
</evidence>
<evidence type="ECO:0000313" key="15">
    <source>
        <dbReference type="Proteomes" id="UP000627369"/>
    </source>
</evidence>
<feature type="domain" description="Histidine kinase" evidence="12">
    <location>
        <begin position="129"/>
        <end position="388"/>
    </location>
</feature>
<dbReference type="Proteomes" id="UP000627369">
    <property type="component" value="Unassembled WGS sequence"/>
</dbReference>
<dbReference type="EC" id="2.7.13.3" evidence="3"/>
<dbReference type="Gene3D" id="6.10.340.10">
    <property type="match status" value="1"/>
</dbReference>
<dbReference type="SUPFAM" id="SSF158472">
    <property type="entry name" value="HAMP domain-like"/>
    <property type="match status" value="1"/>
</dbReference>
<dbReference type="SMART" id="SM00387">
    <property type="entry name" value="HATPase_c"/>
    <property type="match status" value="1"/>
</dbReference>
<dbReference type="Gene3D" id="1.10.287.130">
    <property type="match status" value="1"/>
</dbReference>
<keyword evidence="9" id="KW-0902">Two-component regulatory system</keyword>
<dbReference type="SMART" id="SM00304">
    <property type="entry name" value="HAMP"/>
    <property type="match status" value="1"/>
</dbReference>
<feature type="compositionally biased region" description="Basic and acidic residues" evidence="10">
    <location>
        <begin position="306"/>
        <end position="324"/>
    </location>
</feature>
<dbReference type="PANTHER" id="PTHR43711">
    <property type="entry name" value="TWO-COMPONENT HISTIDINE KINASE"/>
    <property type="match status" value="1"/>
</dbReference>
<evidence type="ECO:0000256" key="4">
    <source>
        <dbReference type="ARBA" id="ARBA00022553"/>
    </source>
</evidence>
<evidence type="ECO:0000256" key="3">
    <source>
        <dbReference type="ARBA" id="ARBA00012438"/>
    </source>
</evidence>
<evidence type="ECO:0000259" key="13">
    <source>
        <dbReference type="PROSITE" id="PS50885"/>
    </source>
</evidence>
<evidence type="ECO:0000256" key="8">
    <source>
        <dbReference type="ARBA" id="ARBA00022989"/>
    </source>
</evidence>
<comment type="catalytic activity">
    <reaction evidence="1">
        <text>ATP + protein L-histidine = ADP + protein N-phospho-L-histidine.</text>
        <dbReference type="EC" id="2.7.13.3"/>
    </reaction>
</comment>
<comment type="subcellular location">
    <subcellularLocation>
        <location evidence="2">Cell membrane</location>
    </subcellularLocation>
</comment>
<keyword evidence="7 14" id="KW-0418">Kinase</keyword>
<reference evidence="14" key="2">
    <citation type="submission" date="2020-09" db="EMBL/GenBank/DDBJ databases">
        <authorList>
            <person name="Sun Q."/>
            <person name="Zhou Y."/>
        </authorList>
    </citation>
    <scope>NUCLEOTIDE SEQUENCE</scope>
    <source>
        <strain evidence="14">CGMCC 4.7398</strain>
    </source>
</reference>
<feature type="region of interest" description="Disordered" evidence="10">
    <location>
        <begin position="297"/>
        <end position="348"/>
    </location>
</feature>
<dbReference type="InterPro" id="IPR003661">
    <property type="entry name" value="HisK_dim/P_dom"/>
</dbReference>
<name>A0A919FWX4_9MICO</name>
<dbReference type="InterPro" id="IPR036890">
    <property type="entry name" value="HATPase_C_sf"/>
</dbReference>
<feature type="domain" description="HAMP" evidence="13">
    <location>
        <begin position="69"/>
        <end position="121"/>
    </location>
</feature>
<dbReference type="Pfam" id="PF00672">
    <property type="entry name" value="HAMP"/>
    <property type="match status" value="1"/>
</dbReference>
<dbReference type="InterPro" id="IPR005467">
    <property type="entry name" value="His_kinase_dom"/>
</dbReference>
<dbReference type="PRINTS" id="PR00344">
    <property type="entry name" value="BCTRLSENSOR"/>
</dbReference>
<dbReference type="EMBL" id="BNAS01000003">
    <property type="protein sequence ID" value="GHH73503.1"/>
    <property type="molecule type" value="Genomic_DNA"/>
</dbReference>
<dbReference type="SUPFAM" id="SSF55874">
    <property type="entry name" value="ATPase domain of HSP90 chaperone/DNA topoisomerase II/histidine kinase"/>
    <property type="match status" value="1"/>
</dbReference>
<evidence type="ECO:0000256" key="7">
    <source>
        <dbReference type="ARBA" id="ARBA00022777"/>
    </source>
</evidence>
<evidence type="ECO:0000256" key="2">
    <source>
        <dbReference type="ARBA" id="ARBA00004236"/>
    </source>
</evidence>
<dbReference type="InterPro" id="IPR036097">
    <property type="entry name" value="HisK_dim/P_sf"/>
</dbReference>
<keyword evidence="8 11" id="KW-1133">Transmembrane helix</keyword>
<keyword evidence="4" id="KW-0597">Phosphoprotein</keyword>
<evidence type="ECO:0000256" key="5">
    <source>
        <dbReference type="ARBA" id="ARBA00022679"/>
    </source>
</evidence>
<evidence type="ECO:0000256" key="1">
    <source>
        <dbReference type="ARBA" id="ARBA00000085"/>
    </source>
</evidence>
<dbReference type="GO" id="GO:0000155">
    <property type="term" value="F:phosphorelay sensor kinase activity"/>
    <property type="evidence" value="ECO:0007669"/>
    <property type="project" value="InterPro"/>
</dbReference>
<keyword evidence="5" id="KW-0808">Transferase</keyword>
<protein>
    <recommendedName>
        <fullName evidence="3">histidine kinase</fullName>
        <ecNumber evidence="3">2.7.13.3</ecNumber>
    </recommendedName>
</protein>
<dbReference type="Pfam" id="PF00512">
    <property type="entry name" value="HisKA"/>
    <property type="match status" value="1"/>
</dbReference>
<dbReference type="RefSeq" id="WP_189669609.1">
    <property type="nucleotide sequence ID" value="NZ_BNAS01000003.1"/>
</dbReference>
<sequence>MRPHVPRVPDVRPLDPLRSLKIKLGVLVAATVTAAVLITWLGLQASLGPSRTFPLAIILSLLVTQILARGMTSPLREITEAVQAMADGDYTRRVRATSSDEVGQLAHAFNRMAEDLASVEQTRRDLIANVSHELRTPIAALQAQLENMVDGVVQPTPAALEQAHAQTERLTRLVTYLLDLSRIEAGASALNVGKIAVGDFLEKCAEDLSMVDAAKDLHYVVDVTPEDLTIEGDAERLHQVVINLLQNAIRHSPPGGVVRLDAYPVDGTEGADVVLEVSDEGPGIAAADRERIFQRFVRGTGSTGDRTADRTGDRTGDRKRDRTVDGTGRNGPLSETFTDTAGSTVGSSGGTGIGLAIVRWAVELHGGHVQVVDSDRGATMRVTLPARAHPAPGVTTTHTV</sequence>
<dbReference type="FunFam" id="1.10.287.130:FF:000001">
    <property type="entry name" value="Two-component sensor histidine kinase"/>
    <property type="match status" value="1"/>
</dbReference>
<dbReference type="InterPro" id="IPR003660">
    <property type="entry name" value="HAMP_dom"/>
</dbReference>
<dbReference type="InterPro" id="IPR050736">
    <property type="entry name" value="Sensor_HK_Regulatory"/>
</dbReference>
<dbReference type="SMART" id="SM00388">
    <property type="entry name" value="HisKA"/>
    <property type="match status" value="1"/>
</dbReference>
<evidence type="ECO:0000256" key="10">
    <source>
        <dbReference type="SAM" id="MobiDB-lite"/>
    </source>
</evidence>
<dbReference type="GO" id="GO:0005886">
    <property type="term" value="C:plasma membrane"/>
    <property type="evidence" value="ECO:0007669"/>
    <property type="project" value="UniProtKB-SubCell"/>
</dbReference>
<gene>
    <name evidence="14" type="ORF">GCM10017772_25290</name>
</gene>
<dbReference type="PROSITE" id="PS50885">
    <property type="entry name" value="HAMP"/>
    <property type="match status" value="1"/>
</dbReference>
<proteinExistence type="predicted"/>
<dbReference type="CDD" id="cd06225">
    <property type="entry name" value="HAMP"/>
    <property type="match status" value="1"/>
</dbReference>
<dbReference type="Pfam" id="PF02518">
    <property type="entry name" value="HATPase_c"/>
    <property type="match status" value="2"/>
</dbReference>
<dbReference type="InterPro" id="IPR004358">
    <property type="entry name" value="Sig_transdc_His_kin-like_C"/>
</dbReference>
<reference evidence="14" key="1">
    <citation type="journal article" date="2014" name="Int. J. Syst. Evol. Microbiol.">
        <title>Complete genome sequence of Corynebacterium casei LMG S-19264T (=DSM 44701T), isolated from a smear-ripened cheese.</title>
        <authorList>
            <consortium name="US DOE Joint Genome Institute (JGI-PGF)"/>
            <person name="Walter F."/>
            <person name="Albersmeier A."/>
            <person name="Kalinowski J."/>
            <person name="Ruckert C."/>
        </authorList>
    </citation>
    <scope>NUCLEOTIDE SEQUENCE</scope>
    <source>
        <strain evidence="14">CGMCC 4.7398</strain>
    </source>
</reference>
<dbReference type="CDD" id="cd00082">
    <property type="entry name" value="HisKA"/>
    <property type="match status" value="1"/>
</dbReference>
<keyword evidence="11" id="KW-0472">Membrane</keyword>
<evidence type="ECO:0000313" key="14">
    <source>
        <dbReference type="EMBL" id="GHH73503.1"/>
    </source>
</evidence>
<dbReference type="AlphaFoldDB" id="A0A919FWX4"/>
<feature type="transmembrane region" description="Helical" evidence="11">
    <location>
        <begin position="20"/>
        <end position="40"/>
    </location>
</feature>
<dbReference type="PROSITE" id="PS50109">
    <property type="entry name" value="HIS_KIN"/>
    <property type="match status" value="1"/>
</dbReference>
<accession>A0A919FWX4</accession>
<evidence type="ECO:0000256" key="11">
    <source>
        <dbReference type="SAM" id="Phobius"/>
    </source>
</evidence>
<organism evidence="14 15">
    <name type="scientific">Promicromonospora soli</name>
    <dbReference type="NCBI Taxonomy" id="2035533"/>
    <lineage>
        <taxon>Bacteria</taxon>
        <taxon>Bacillati</taxon>
        <taxon>Actinomycetota</taxon>
        <taxon>Actinomycetes</taxon>
        <taxon>Micrococcales</taxon>
        <taxon>Promicromonosporaceae</taxon>
        <taxon>Promicromonospora</taxon>
    </lineage>
</organism>
<dbReference type="SUPFAM" id="SSF47384">
    <property type="entry name" value="Homodimeric domain of signal transducing histidine kinase"/>
    <property type="match status" value="1"/>
</dbReference>
<keyword evidence="15" id="KW-1185">Reference proteome</keyword>
<keyword evidence="6 11" id="KW-0812">Transmembrane</keyword>
<comment type="caution">
    <text evidence="14">The sequence shown here is derived from an EMBL/GenBank/DDBJ whole genome shotgun (WGS) entry which is preliminary data.</text>
</comment>
<dbReference type="PANTHER" id="PTHR43711:SF32">
    <property type="entry name" value="SENSOR-TYPE HISTIDINE KINASE PRRB"/>
    <property type="match status" value="1"/>
</dbReference>
<dbReference type="InterPro" id="IPR003594">
    <property type="entry name" value="HATPase_dom"/>
</dbReference>
<evidence type="ECO:0000259" key="12">
    <source>
        <dbReference type="PROSITE" id="PS50109"/>
    </source>
</evidence>
<dbReference type="Gene3D" id="3.30.565.10">
    <property type="entry name" value="Histidine kinase-like ATPase, C-terminal domain"/>
    <property type="match status" value="1"/>
</dbReference>